<keyword evidence="1" id="KW-0732">Signal</keyword>
<feature type="signal peptide" evidence="1">
    <location>
        <begin position="1"/>
        <end position="27"/>
    </location>
</feature>
<sequence length="205" mass="22787">MARVRLLLMIGSLGLVFMAHRIGVTSALVPSLVLVVQRGLLMLDRPCPCSTSPVLHDVKHMTTCLCSTESLCTAYNSWNAPNLTAPYIPIIPLRLDYYNLSIANASHPTLSQAHVLRPFGFSLLKFANGLQPVTMLKLLHIPPDPMLANRNRAEAILANPKSLPLPSLCVFQRIASSSFDFSQFRSSFLFFFSQKTSFEKEKKPL</sequence>
<dbReference type="Proteomes" id="UP001367508">
    <property type="component" value="Unassembled WGS sequence"/>
</dbReference>
<evidence type="ECO:0000313" key="2">
    <source>
        <dbReference type="EMBL" id="KAK7361230.1"/>
    </source>
</evidence>
<dbReference type="AlphaFoldDB" id="A0AAN9MUG4"/>
<reference evidence="2 3" key="1">
    <citation type="submission" date="2024-01" db="EMBL/GenBank/DDBJ databases">
        <title>The genomes of 5 underutilized Papilionoideae crops provide insights into root nodulation and disease resistanc.</title>
        <authorList>
            <person name="Jiang F."/>
        </authorList>
    </citation>
    <scope>NUCLEOTIDE SEQUENCE [LARGE SCALE GENOMIC DNA]</scope>
    <source>
        <strain evidence="2">LVBAO_FW01</strain>
        <tissue evidence="2">Leaves</tissue>
    </source>
</reference>
<comment type="caution">
    <text evidence="2">The sequence shown here is derived from an EMBL/GenBank/DDBJ whole genome shotgun (WGS) entry which is preliminary data.</text>
</comment>
<keyword evidence="3" id="KW-1185">Reference proteome</keyword>
<evidence type="ECO:0000313" key="3">
    <source>
        <dbReference type="Proteomes" id="UP001367508"/>
    </source>
</evidence>
<feature type="chain" id="PRO_5042989152" evidence="1">
    <location>
        <begin position="28"/>
        <end position="205"/>
    </location>
</feature>
<proteinExistence type="predicted"/>
<protein>
    <submittedName>
        <fullName evidence="2">Uncharacterized protein</fullName>
    </submittedName>
</protein>
<organism evidence="2 3">
    <name type="scientific">Canavalia gladiata</name>
    <name type="common">Sword bean</name>
    <name type="synonym">Dolichos gladiatus</name>
    <dbReference type="NCBI Taxonomy" id="3824"/>
    <lineage>
        <taxon>Eukaryota</taxon>
        <taxon>Viridiplantae</taxon>
        <taxon>Streptophyta</taxon>
        <taxon>Embryophyta</taxon>
        <taxon>Tracheophyta</taxon>
        <taxon>Spermatophyta</taxon>
        <taxon>Magnoliopsida</taxon>
        <taxon>eudicotyledons</taxon>
        <taxon>Gunneridae</taxon>
        <taxon>Pentapetalae</taxon>
        <taxon>rosids</taxon>
        <taxon>fabids</taxon>
        <taxon>Fabales</taxon>
        <taxon>Fabaceae</taxon>
        <taxon>Papilionoideae</taxon>
        <taxon>50 kb inversion clade</taxon>
        <taxon>NPAAA clade</taxon>
        <taxon>indigoferoid/millettioid clade</taxon>
        <taxon>Phaseoleae</taxon>
        <taxon>Canavalia</taxon>
    </lineage>
</organism>
<dbReference type="EMBL" id="JAYMYQ010000001">
    <property type="protein sequence ID" value="KAK7361230.1"/>
    <property type="molecule type" value="Genomic_DNA"/>
</dbReference>
<name>A0AAN9MUG4_CANGL</name>
<accession>A0AAN9MUG4</accession>
<gene>
    <name evidence="2" type="ORF">VNO77_03278</name>
</gene>
<evidence type="ECO:0000256" key="1">
    <source>
        <dbReference type="SAM" id="SignalP"/>
    </source>
</evidence>